<feature type="compositionally biased region" description="Polar residues" evidence="1">
    <location>
        <begin position="1"/>
        <end position="14"/>
    </location>
</feature>
<dbReference type="InterPro" id="IPR027417">
    <property type="entry name" value="P-loop_NTPase"/>
</dbReference>
<evidence type="ECO:0000313" key="2">
    <source>
        <dbReference type="EMBL" id="EHK19983.1"/>
    </source>
</evidence>
<comment type="caution">
    <text evidence="2">The sequence shown here is derived from an EMBL/GenBank/DDBJ whole genome shotgun (WGS) entry which is preliminary data.</text>
</comment>
<accession>G9MZC6</accession>
<dbReference type="RefSeq" id="XP_013954182.1">
    <property type="nucleotide sequence ID" value="XM_014098707.1"/>
</dbReference>
<protein>
    <submittedName>
        <fullName evidence="2">Uncharacterized protein</fullName>
    </submittedName>
</protein>
<dbReference type="EMBL" id="ABDF02000081">
    <property type="protein sequence ID" value="EHK19983.1"/>
    <property type="molecule type" value="Genomic_DNA"/>
</dbReference>
<sequence length="801" mass="89530">MPPTKRTSLGQPTLNRKRHKGESSHYEFVAVRRLHPEHEIKDWQRTSSFGHFKAEGPKQGSRRPSKAKSEWTKLGHISGVYVLHDWSSSVSSTAELAAYTTFNSIPSMSAFCDNVVADINHAALRVTYRKFTNDAIKTEIASDSDDTYQHMSPSTVLRRVKEDVMLQDLLAIIEAGCKKPTLVPITVSVLKGKNSDNDCVDATAFVAVHALQILMFASIDWAQDRPYSRDLAVYEHRYPTPSGYSGYGGGETAAIGPYSFEDFHRAVCLFWMAHTRRESPQRNILGRVPGNVPANFRGYYDPDAWKPDFEEENDSKARFAADQGMHLQSIHEEFLAVAEHKSTGIIPQAPTNLPQLSPINSQGIAGDELFELYAMAANAMDVEVARKGNDPNDLGADLYNDLPEMLTSDFKTLFTVLNKKFGQSSLASNAELTRRAIDSFMSLVEDDVVVTGSDLELAPMEIFTEELRGADKLFGSDKALAASQLQQLRDGTGLDHDIIAGVEHVKALATHSVHGGLDFFFSKSIMDPNIPAPILPQQWLRWLLGGSPIMTRVLITFATMEMAGFKVNTIRSSDKSTKRAKLVAEFTDPTSNCEIFLTDVHTITVEANLQACCSKGIMMSYPHDAEILKQVHRSLRIGQTQPVTCHMLKAANSFNDHQERLCMSQWAKKMPAEMVIENWYPDNIREMIIYEFLLAYFGQPFNRYAWVLLQDWDPANFSYNSDHTVKIGHAITCVAMMCVSAKDKESHILWTQLSKDLVSSLIKFVEGMSVEEVRGLTLKEQGELADEFLMKLLEGAKAFAD</sequence>
<name>G9MZC6_HYPVG</name>
<keyword evidence="3" id="KW-1185">Reference proteome</keyword>
<evidence type="ECO:0000256" key="1">
    <source>
        <dbReference type="SAM" id="MobiDB-lite"/>
    </source>
</evidence>
<dbReference type="SUPFAM" id="SSF52540">
    <property type="entry name" value="P-loop containing nucleoside triphosphate hydrolases"/>
    <property type="match status" value="1"/>
</dbReference>
<reference evidence="2 3" key="1">
    <citation type="journal article" date="2011" name="Genome Biol.">
        <title>Comparative genome sequence analysis underscores mycoparasitism as the ancestral life style of Trichoderma.</title>
        <authorList>
            <person name="Kubicek C.P."/>
            <person name="Herrera-Estrella A."/>
            <person name="Seidl-Seiboth V."/>
            <person name="Martinez D.A."/>
            <person name="Druzhinina I.S."/>
            <person name="Thon M."/>
            <person name="Zeilinger S."/>
            <person name="Casas-Flores S."/>
            <person name="Horwitz B.A."/>
            <person name="Mukherjee P.K."/>
            <person name="Mukherjee M."/>
            <person name="Kredics L."/>
            <person name="Alcaraz L.D."/>
            <person name="Aerts A."/>
            <person name="Antal Z."/>
            <person name="Atanasova L."/>
            <person name="Cervantes-Badillo M.G."/>
            <person name="Challacombe J."/>
            <person name="Chertkov O."/>
            <person name="McCluskey K."/>
            <person name="Coulpier F."/>
            <person name="Deshpande N."/>
            <person name="von Doehren H."/>
            <person name="Ebbole D.J."/>
            <person name="Esquivel-Naranjo E.U."/>
            <person name="Fekete E."/>
            <person name="Flipphi M."/>
            <person name="Glaser F."/>
            <person name="Gomez-Rodriguez E.Y."/>
            <person name="Gruber S."/>
            <person name="Han C."/>
            <person name="Henrissat B."/>
            <person name="Hermosa R."/>
            <person name="Hernandez-Onate M."/>
            <person name="Karaffa L."/>
            <person name="Kosti I."/>
            <person name="Le Crom S."/>
            <person name="Lindquist E."/>
            <person name="Lucas S."/>
            <person name="Luebeck M."/>
            <person name="Luebeck P.S."/>
            <person name="Margeot A."/>
            <person name="Metz B."/>
            <person name="Misra M."/>
            <person name="Nevalainen H."/>
            <person name="Omann M."/>
            <person name="Packer N."/>
            <person name="Perrone G."/>
            <person name="Uresti-Rivera E.E."/>
            <person name="Salamov A."/>
            <person name="Schmoll M."/>
            <person name="Seiboth B."/>
            <person name="Shapiro H."/>
            <person name="Sukno S."/>
            <person name="Tamayo-Ramos J.A."/>
            <person name="Tisch D."/>
            <person name="Wiest A."/>
            <person name="Wilkinson H.H."/>
            <person name="Zhang M."/>
            <person name="Coutinho P.M."/>
            <person name="Kenerley C.M."/>
            <person name="Monte E."/>
            <person name="Baker S.E."/>
            <person name="Grigoriev I.V."/>
        </authorList>
    </citation>
    <scope>NUCLEOTIDE SEQUENCE [LARGE SCALE GENOMIC DNA]</scope>
    <source>
        <strain evidence="3">Gv29-8 / FGSC 10586</strain>
    </source>
</reference>
<dbReference type="STRING" id="413071.G9MZC6"/>
<evidence type="ECO:0000313" key="3">
    <source>
        <dbReference type="Proteomes" id="UP000007115"/>
    </source>
</evidence>
<proteinExistence type="predicted"/>
<gene>
    <name evidence="2" type="ORF">TRIVIDRAFT_68566</name>
</gene>
<dbReference type="eggNOG" id="ENOG502T4TU">
    <property type="taxonomic scope" value="Eukaryota"/>
</dbReference>
<dbReference type="OrthoDB" id="4986691at2759"/>
<dbReference type="AlphaFoldDB" id="G9MZC6"/>
<organism evidence="2 3">
    <name type="scientific">Hypocrea virens (strain Gv29-8 / FGSC 10586)</name>
    <name type="common">Gliocladium virens</name>
    <name type="synonym">Trichoderma virens</name>
    <dbReference type="NCBI Taxonomy" id="413071"/>
    <lineage>
        <taxon>Eukaryota</taxon>
        <taxon>Fungi</taxon>
        <taxon>Dikarya</taxon>
        <taxon>Ascomycota</taxon>
        <taxon>Pezizomycotina</taxon>
        <taxon>Sordariomycetes</taxon>
        <taxon>Hypocreomycetidae</taxon>
        <taxon>Hypocreales</taxon>
        <taxon>Hypocreaceae</taxon>
        <taxon>Trichoderma</taxon>
    </lineage>
</organism>
<dbReference type="VEuPathDB" id="FungiDB:TRIVIDRAFT_68566"/>
<feature type="region of interest" description="Disordered" evidence="1">
    <location>
        <begin position="45"/>
        <end position="70"/>
    </location>
</feature>
<dbReference type="Gene3D" id="3.40.50.300">
    <property type="entry name" value="P-loop containing nucleotide triphosphate hydrolases"/>
    <property type="match status" value="1"/>
</dbReference>
<dbReference type="HOGENOM" id="CLU_351260_0_0_1"/>
<dbReference type="InParanoid" id="G9MZC6"/>
<dbReference type="GeneID" id="25797118"/>
<dbReference type="Proteomes" id="UP000007115">
    <property type="component" value="Unassembled WGS sequence"/>
</dbReference>
<feature type="region of interest" description="Disordered" evidence="1">
    <location>
        <begin position="1"/>
        <end position="25"/>
    </location>
</feature>